<evidence type="ECO:0000256" key="4">
    <source>
        <dbReference type="ARBA" id="ARBA00023136"/>
    </source>
</evidence>
<feature type="transmembrane region" description="Helical" evidence="5">
    <location>
        <begin position="86"/>
        <end position="107"/>
    </location>
</feature>
<gene>
    <name evidence="7" type="ORF">SAMN02745121_02923</name>
</gene>
<feature type="transmembrane region" description="Helical" evidence="5">
    <location>
        <begin position="21"/>
        <end position="39"/>
    </location>
</feature>
<evidence type="ECO:0000256" key="1">
    <source>
        <dbReference type="ARBA" id="ARBA00004141"/>
    </source>
</evidence>
<evidence type="ECO:0000256" key="2">
    <source>
        <dbReference type="ARBA" id="ARBA00022692"/>
    </source>
</evidence>
<keyword evidence="4 5" id="KW-0472">Membrane</keyword>
<dbReference type="Proteomes" id="UP000199400">
    <property type="component" value="Unassembled WGS sequence"/>
</dbReference>
<protein>
    <submittedName>
        <fullName evidence="7">Methylamine utilisation protein MauE</fullName>
    </submittedName>
</protein>
<keyword evidence="8" id="KW-1185">Reference proteome</keyword>
<evidence type="ECO:0000256" key="5">
    <source>
        <dbReference type="SAM" id="Phobius"/>
    </source>
</evidence>
<evidence type="ECO:0000259" key="6">
    <source>
        <dbReference type="Pfam" id="PF07291"/>
    </source>
</evidence>
<dbReference type="UniPathway" id="UPA00895"/>
<name>A0A1I1XKE8_9BACT</name>
<dbReference type="InterPro" id="IPR009908">
    <property type="entry name" value="Methylamine_util_MauE"/>
</dbReference>
<proteinExistence type="predicted"/>
<keyword evidence="2 5" id="KW-0812">Transmembrane</keyword>
<dbReference type="GO" id="GO:0016020">
    <property type="term" value="C:membrane"/>
    <property type="evidence" value="ECO:0007669"/>
    <property type="project" value="UniProtKB-SubCell"/>
</dbReference>
<accession>A0A1I1XKE8</accession>
<evidence type="ECO:0000256" key="3">
    <source>
        <dbReference type="ARBA" id="ARBA00022989"/>
    </source>
</evidence>
<keyword evidence="3 5" id="KW-1133">Transmembrane helix</keyword>
<feature type="transmembrane region" description="Helical" evidence="5">
    <location>
        <begin position="59"/>
        <end position="79"/>
    </location>
</feature>
<reference evidence="8" key="1">
    <citation type="submission" date="2016-10" db="EMBL/GenBank/DDBJ databases">
        <authorList>
            <person name="Varghese N."/>
            <person name="Submissions S."/>
        </authorList>
    </citation>
    <scope>NUCLEOTIDE SEQUENCE [LARGE SCALE GENOMIC DNA]</scope>
    <source>
        <strain evidence="8">ATCC 25963</strain>
    </source>
</reference>
<feature type="transmembrane region" description="Helical" evidence="5">
    <location>
        <begin position="131"/>
        <end position="149"/>
    </location>
</feature>
<comment type="subcellular location">
    <subcellularLocation>
        <location evidence="1">Membrane</location>
        <topology evidence="1">Multi-pass membrane protein</topology>
    </subcellularLocation>
</comment>
<dbReference type="Pfam" id="PF07291">
    <property type="entry name" value="MauE"/>
    <property type="match status" value="1"/>
</dbReference>
<dbReference type="OrthoDB" id="9809646at2"/>
<dbReference type="AlphaFoldDB" id="A0A1I1XKE8"/>
<organism evidence="7 8">
    <name type="scientific">Nannocystis exedens</name>
    <dbReference type="NCBI Taxonomy" id="54"/>
    <lineage>
        <taxon>Bacteria</taxon>
        <taxon>Pseudomonadati</taxon>
        <taxon>Myxococcota</taxon>
        <taxon>Polyangia</taxon>
        <taxon>Nannocystales</taxon>
        <taxon>Nannocystaceae</taxon>
        <taxon>Nannocystis</taxon>
    </lineage>
</organism>
<sequence length="154" mass="16181">MSQVQADMSDRATQWRRGGIWVLRLVVAGVLLAAAAPKLADPAAFAAKLPNYRLFPDVLVNVVATTAPMLELLAALALLSGRLYRGGVWLSVGLMATFTALIGSALARGIDLDCGCFGSAVQAEPVGALDLVRNIVLLGLTVVLALDLGRERAR</sequence>
<evidence type="ECO:0000313" key="8">
    <source>
        <dbReference type="Proteomes" id="UP000199400"/>
    </source>
</evidence>
<dbReference type="STRING" id="54.SAMN02745121_02923"/>
<dbReference type="EMBL" id="FOMX01000008">
    <property type="protein sequence ID" value="SFE07772.1"/>
    <property type="molecule type" value="Genomic_DNA"/>
</dbReference>
<evidence type="ECO:0000313" key="7">
    <source>
        <dbReference type="EMBL" id="SFE07772.1"/>
    </source>
</evidence>
<dbReference type="GO" id="GO:0030416">
    <property type="term" value="P:methylamine metabolic process"/>
    <property type="evidence" value="ECO:0007669"/>
    <property type="project" value="InterPro"/>
</dbReference>
<feature type="domain" description="Methylamine utilisation protein MauE" evidence="6">
    <location>
        <begin position="20"/>
        <end position="146"/>
    </location>
</feature>